<evidence type="ECO:0000313" key="2">
    <source>
        <dbReference type="Proteomes" id="UP000290057"/>
    </source>
</evidence>
<keyword evidence="2" id="KW-1185">Reference proteome</keyword>
<dbReference type="RefSeq" id="WP_130586234.1">
    <property type="nucleotide sequence ID" value="NZ_AP019389.1"/>
</dbReference>
<reference evidence="1 2" key="1">
    <citation type="submission" date="2019-01" db="EMBL/GenBank/DDBJ databases">
        <title>Complete genome sequence of Erythrobacter flavus KJ5.</title>
        <authorList>
            <person name="Kanesaki Y."/>
            <person name="Brotosudarmo T."/>
            <person name="Moriuchi R."/>
            <person name="Awai K."/>
        </authorList>
    </citation>
    <scope>NUCLEOTIDE SEQUENCE [LARGE SCALE GENOMIC DNA]</scope>
    <source>
        <strain evidence="1 2">KJ5</strain>
    </source>
</reference>
<dbReference type="AlphaFoldDB" id="A0A3T1CH68"/>
<name>A0A3T1CH68_9SPHN</name>
<dbReference type="EMBL" id="AP019389">
    <property type="protein sequence ID" value="BBI20335.1"/>
    <property type="molecule type" value="Genomic_DNA"/>
</dbReference>
<sequence length="114" mass="12373">MKRELIVLALLLVGGIIVWATLGGGLQGTVEDRLEEEFVARGLPQPMADCLAGRMAERLSVSQLRKLERLEAEEGEADIPLGVVELLERIRRVDDPEVVEVAASSAAFCAFSGR</sequence>
<dbReference type="Proteomes" id="UP000290057">
    <property type="component" value="Chromosome"/>
</dbReference>
<evidence type="ECO:0000313" key="1">
    <source>
        <dbReference type="EMBL" id="BBI20335.1"/>
    </source>
</evidence>
<organism evidence="1 2">
    <name type="scientific">Qipengyuania flava</name>
    <dbReference type="NCBI Taxonomy" id="192812"/>
    <lineage>
        <taxon>Bacteria</taxon>
        <taxon>Pseudomonadati</taxon>
        <taxon>Pseudomonadota</taxon>
        <taxon>Alphaproteobacteria</taxon>
        <taxon>Sphingomonadales</taxon>
        <taxon>Erythrobacteraceae</taxon>
        <taxon>Qipengyuania</taxon>
    </lineage>
</organism>
<gene>
    <name evidence="1" type="ORF">EKJ_11820</name>
</gene>
<protein>
    <submittedName>
        <fullName evidence="1">Uncharacterized protein</fullName>
    </submittedName>
</protein>
<proteinExistence type="predicted"/>
<accession>A0A3T1CH68</accession>